<gene>
    <name evidence="1" type="ORF">PV327_008155</name>
</gene>
<dbReference type="EMBL" id="JAQQBR010001834">
    <property type="protein sequence ID" value="KAK0161737.1"/>
    <property type="molecule type" value="Genomic_DNA"/>
</dbReference>
<comment type="caution">
    <text evidence="1">The sequence shown here is derived from an EMBL/GenBank/DDBJ whole genome shotgun (WGS) entry which is preliminary data.</text>
</comment>
<sequence>MSQSSIQIKHSWHSLHGNFTYAIMKPYSASFVDESLPDVEFNIFCDVSNHNSCKVFLSKTPCKPANATVQMLIKYHDEKDEIHEYPWVDDCTFECDFPILDGREKARKHDSPHFISYTFICCITWRGFKEPSQSKLCEERLTKSITIDNALKILERASLYGVPQLIETLISFMVDEKLEIVSLDDFEDFYRRKSELLLDFIIRSILDY</sequence>
<dbReference type="AlphaFoldDB" id="A0AA39F2J5"/>
<proteinExistence type="predicted"/>
<evidence type="ECO:0000313" key="2">
    <source>
        <dbReference type="Proteomes" id="UP001168972"/>
    </source>
</evidence>
<evidence type="ECO:0000313" key="1">
    <source>
        <dbReference type="EMBL" id="KAK0161737.1"/>
    </source>
</evidence>
<organism evidence="1 2">
    <name type="scientific">Microctonus hyperodae</name>
    <name type="common">Parasitoid wasp</name>
    <dbReference type="NCBI Taxonomy" id="165561"/>
    <lineage>
        <taxon>Eukaryota</taxon>
        <taxon>Metazoa</taxon>
        <taxon>Ecdysozoa</taxon>
        <taxon>Arthropoda</taxon>
        <taxon>Hexapoda</taxon>
        <taxon>Insecta</taxon>
        <taxon>Pterygota</taxon>
        <taxon>Neoptera</taxon>
        <taxon>Endopterygota</taxon>
        <taxon>Hymenoptera</taxon>
        <taxon>Apocrita</taxon>
        <taxon>Ichneumonoidea</taxon>
        <taxon>Braconidae</taxon>
        <taxon>Euphorinae</taxon>
        <taxon>Microctonus</taxon>
    </lineage>
</organism>
<name>A0AA39F2J5_MICHY</name>
<accession>A0AA39F2J5</accession>
<keyword evidence="2" id="KW-1185">Reference proteome</keyword>
<dbReference type="CDD" id="cd14733">
    <property type="entry name" value="BACK"/>
    <property type="match status" value="1"/>
</dbReference>
<protein>
    <submittedName>
        <fullName evidence="1">Uncharacterized protein</fullName>
    </submittedName>
</protein>
<dbReference type="Proteomes" id="UP001168972">
    <property type="component" value="Unassembled WGS sequence"/>
</dbReference>
<reference evidence="1" key="2">
    <citation type="submission" date="2023-03" db="EMBL/GenBank/DDBJ databases">
        <authorList>
            <person name="Inwood S.N."/>
            <person name="Skelly J.G."/>
            <person name="Guhlin J."/>
            <person name="Harrop T.W.R."/>
            <person name="Goldson S.G."/>
            <person name="Dearden P.K."/>
        </authorList>
    </citation>
    <scope>NUCLEOTIDE SEQUENCE</scope>
    <source>
        <strain evidence="1">Lincoln</strain>
        <tissue evidence="1">Whole body</tissue>
    </source>
</reference>
<reference evidence="1" key="1">
    <citation type="journal article" date="2023" name="bioRxiv">
        <title>Scaffold-level genome assemblies of two parasitoid biocontrol wasps reveal the parthenogenesis mechanism and an associated novel virus.</title>
        <authorList>
            <person name="Inwood S."/>
            <person name="Skelly J."/>
            <person name="Guhlin J."/>
            <person name="Harrop T."/>
            <person name="Goldson S."/>
            <person name="Dearden P."/>
        </authorList>
    </citation>
    <scope>NUCLEOTIDE SEQUENCE</scope>
    <source>
        <strain evidence="1">Lincoln</strain>
        <tissue evidence="1">Whole body</tissue>
    </source>
</reference>